<gene>
    <name evidence="2" type="ORF">COS26_02900</name>
</gene>
<dbReference type="Proteomes" id="UP000230304">
    <property type="component" value="Unassembled WGS sequence"/>
</dbReference>
<organism evidence="2 3">
    <name type="scientific">Candidatus Nealsonbacteria bacterium CG02_land_8_20_14_3_00_40_11</name>
    <dbReference type="NCBI Taxonomy" id="1974700"/>
    <lineage>
        <taxon>Bacteria</taxon>
        <taxon>Candidatus Nealsoniibacteriota</taxon>
    </lineage>
</organism>
<dbReference type="AlphaFoldDB" id="A0A2M7D7B2"/>
<reference evidence="3" key="1">
    <citation type="submission" date="2017-09" db="EMBL/GenBank/DDBJ databases">
        <title>Depth-based differentiation of microbial function through sediment-hosted aquifers and enrichment of novel symbionts in the deep terrestrial subsurface.</title>
        <authorList>
            <person name="Probst A.J."/>
            <person name="Ladd B."/>
            <person name="Jarett J.K."/>
            <person name="Geller-Mcgrath D.E."/>
            <person name="Sieber C.M.K."/>
            <person name="Emerson J.B."/>
            <person name="Anantharaman K."/>
            <person name="Thomas B.C."/>
            <person name="Malmstrom R."/>
            <person name="Stieglmeier M."/>
            <person name="Klingl A."/>
            <person name="Woyke T."/>
            <person name="Ryan C.M."/>
            <person name="Banfield J.F."/>
        </authorList>
    </citation>
    <scope>NUCLEOTIDE SEQUENCE [LARGE SCALE GENOMIC DNA]</scope>
</reference>
<evidence type="ECO:0000313" key="2">
    <source>
        <dbReference type="EMBL" id="PIV41972.1"/>
    </source>
</evidence>
<name>A0A2M7D7B2_9BACT</name>
<comment type="caution">
    <text evidence="2">The sequence shown here is derived from an EMBL/GenBank/DDBJ whole genome shotgun (WGS) entry which is preliminary data.</text>
</comment>
<protein>
    <recommendedName>
        <fullName evidence="1">Protein NO VEIN C-terminal domain-containing protein</fullName>
    </recommendedName>
</protein>
<evidence type="ECO:0000259" key="1">
    <source>
        <dbReference type="Pfam" id="PF13020"/>
    </source>
</evidence>
<proteinExistence type="predicted"/>
<accession>A0A2M7D7B2</accession>
<feature type="domain" description="Protein NO VEIN C-terminal" evidence="1">
    <location>
        <begin position="18"/>
        <end position="109"/>
    </location>
</feature>
<sequence length="140" mass="16513">MKYKNPKVIENKVTKNIEDKAKDYIVKYLKEHDGIKADDIKRKLKKGADIKIFKNGKCIKWIEAKGCNKKETNIRITPQSLFTIAEEGGLKNYFIYFVYEMNSKKPKLVIFDYETFKKHKIIEIKYIIQPSKIKHKVIGL</sequence>
<evidence type="ECO:0000313" key="3">
    <source>
        <dbReference type="Proteomes" id="UP000230304"/>
    </source>
</evidence>
<dbReference type="InterPro" id="IPR024975">
    <property type="entry name" value="NOV_C"/>
</dbReference>
<dbReference type="EMBL" id="PEUA01000062">
    <property type="protein sequence ID" value="PIV41972.1"/>
    <property type="molecule type" value="Genomic_DNA"/>
</dbReference>
<dbReference type="Pfam" id="PF13020">
    <property type="entry name" value="NOV_C"/>
    <property type="match status" value="1"/>
</dbReference>